<dbReference type="PROSITE" id="PS50995">
    <property type="entry name" value="HTH_MARR_2"/>
    <property type="match status" value="1"/>
</dbReference>
<dbReference type="InterPro" id="IPR000835">
    <property type="entry name" value="HTH_MarR-typ"/>
</dbReference>
<dbReference type="SMART" id="SM00347">
    <property type="entry name" value="HTH_MARR"/>
    <property type="match status" value="1"/>
</dbReference>
<organism evidence="6 7">
    <name type="scientific">Henriciella mobilis</name>
    <dbReference type="NCBI Taxonomy" id="2305467"/>
    <lineage>
        <taxon>Bacteria</taxon>
        <taxon>Pseudomonadati</taxon>
        <taxon>Pseudomonadota</taxon>
        <taxon>Alphaproteobacteria</taxon>
        <taxon>Hyphomonadales</taxon>
        <taxon>Hyphomonadaceae</taxon>
        <taxon>Henriciella</taxon>
    </lineage>
</organism>
<name>A0A399RM61_9PROT</name>
<feature type="compositionally biased region" description="Basic residues" evidence="4">
    <location>
        <begin position="190"/>
        <end position="201"/>
    </location>
</feature>
<protein>
    <submittedName>
        <fullName evidence="6">MarR family transcriptional regulator</fullName>
    </submittedName>
</protein>
<dbReference type="PRINTS" id="PR00598">
    <property type="entry name" value="HTHMARR"/>
</dbReference>
<dbReference type="PANTHER" id="PTHR42756">
    <property type="entry name" value="TRANSCRIPTIONAL REGULATOR, MARR"/>
    <property type="match status" value="1"/>
</dbReference>
<keyword evidence="3" id="KW-0804">Transcription</keyword>
<dbReference type="PANTHER" id="PTHR42756:SF1">
    <property type="entry name" value="TRANSCRIPTIONAL REPRESSOR OF EMRAB OPERON"/>
    <property type="match status" value="1"/>
</dbReference>
<evidence type="ECO:0000256" key="2">
    <source>
        <dbReference type="ARBA" id="ARBA00023125"/>
    </source>
</evidence>
<dbReference type="InterPro" id="IPR036390">
    <property type="entry name" value="WH_DNA-bd_sf"/>
</dbReference>
<comment type="caution">
    <text evidence="6">The sequence shown here is derived from an EMBL/GenBank/DDBJ whole genome shotgun (WGS) entry which is preliminary data.</text>
</comment>
<keyword evidence="7" id="KW-1185">Reference proteome</keyword>
<evidence type="ECO:0000313" key="7">
    <source>
        <dbReference type="Proteomes" id="UP000266385"/>
    </source>
</evidence>
<dbReference type="Pfam" id="PF12802">
    <property type="entry name" value="MarR_2"/>
    <property type="match status" value="1"/>
</dbReference>
<dbReference type="EMBL" id="QWFX01000006">
    <property type="protein sequence ID" value="RIJ30795.1"/>
    <property type="molecule type" value="Genomic_DNA"/>
</dbReference>
<dbReference type="RefSeq" id="WP_119376100.1">
    <property type="nucleotide sequence ID" value="NZ_QWFX01000006.1"/>
</dbReference>
<dbReference type="SUPFAM" id="SSF46785">
    <property type="entry name" value="Winged helix' DNA-binding domain"/>
    <property type="match status" value="1"/>
</dbReference>
<evidence type="ECO:0000256" key="4">
    <source>
        <dbReference type="SAM" id="MobiDB-lite"/>
    </source>
</evidence>
<feature type="region of interest" description="Disordered" evidence="4">
    <location>
        <begin position="151"/>
        <end position="201"/>
    </location>
</feature>
<sequence>MTEQQAEASFDLSASPSHLLHRAQQSAVNLSSSALAEQGLTLRQFAVLAALASEEGQSQSRLVDKTGIDRSTLADMVGRMERAGYIKRTDSKEDRRAKTVSLLAKGRKAYEAALPAVEAADKQVLDMIRANRRVGFLASLASIGGPEEEAEVLEDMAAAESEDADKSKAKPKKAKTAKAAKADKADKSKTDKKKKKKKKKK</sequence>
<evidence type="ECO:0000313" key="6">
    <source>
        <dbReference type="EMBL" id="RIJ30795.1"/>
    </source>
</evidence>
<evidence type="ECO:0000256" key="1">
    <source>
        <dbReference type="ARBA" id="ARBA00023015"/>
    </source>
</evidence>
<accession>A0A399RM61</accession>
<dbReference type="Proteomes" id="UP000266385">
    <property type="component" value="Unassembled WGS sequence"/>
</dbReference>
<evidence type="ECO:0000259" key="5">
    <source>
        <dbReference type="PROSITE" id="PS50995"/>
    </source>
</evidence>
<dbReference type="InterPro" id="IPR036388">
    <property type="entry name" value="WH-like_DNA-bd_sf"/>
</dbReference>
<dbReference type="OrthoDB" id="7349109at2"/>
<keyword evidence="2" id="KW-0238">DNA-binding</keyword>
<evidence type="ECO:0000256" key="3">
    <source>
        <dbReference type="ARBA" id="ARBA00023163"/>
    </source>
</evidence>
<feature type="compositionally biased region" description="Basic and acidic residues" evidence="4">
    <location>
        <begin position="180"/>
        <end position="189"/>
    </location>
</feature>
<gene>
    <name evidence="6" type="ORF">D1223_08880</name>
</gene>
<feature type="domain" description="HTH marR-type" evidence="5">
    <location>
        <begin position="13"/>
        <end position="145"/>
    </location>
</feature>
<dbReference type="AlphaFoldDB" id="A0A399RM61"/>
<feature type="compositionally biased region" description="Basic residues" evidence="4">
    <location>
        <begin position="169"/>
        <end position="178"/>
    </location>
</feature>
<reference evidence="6 7" key="1">
    <citation type="submission" date="2018-08" db="EMBL/GenBank/DDBJ databases">
        <title>Henriciella mobilis sp. nov., isolated from seawater.</title>
        <authorList>
            <person name="Cheng H."/>
            <person name="Wu Y.-H."/>
            <person name="Xu X.-W."/>
            <person name="Guo L.-L."/>
        </authorList>
    </citation>
    <scope>NUCLEOTIDE SEQUENCE [LARGE SCALE GENOMIC DNA]</scope>
    <source>
        <strain evidence="6 7">JN25</strain>
    </source>
</reference>
<proteinExistence type="predicted"/>
<keyword evidence="1" id="KW-0805">Transcription regulation</keyword>
<dbReference type="GO" id="GO:0003700">
    <property type="term" value="F:DNA-binding transcription factor activity"/>
    <property type="evidence" value="ECO:0007669"/>
    <property type="project" value="InterPro"/>
</dbReference>
<dbReference type="Gene3D" id="1.10.10.10">
    <property type="entry name" value="Winged helix-like DNA-binding domain superfamily/Winged helix DNA-binding domain"/>
    <property type="match status" value="1"/>
</dbReference>
<dbReference type="GO" id="GO:0003677">
    <property type="term" value="F:DNA binding"/>
    <property type="evidence" value="ECO:0007669"/>
    <property type="project" value="UniProtKB-KW"/>
</dbReference>